<accession>A0ACC2JP19</accession>
<comment type="caution">
    <text evidence="1">The sequence shown here is derived from an EMBL/GenBank/DDBJ whole genome shotgun (WGS) entry which is preliminary data.</text>
</comment>
<evidence type="ECO:0000313" key="2">
    <source>
        <dbReference type="Proteomes" id="UP001153332"/>
    </source>
</evidence>
<protein>
    <submittedName>
        <fullName evidence="1">Uncharacterized protein</fullName>
    </submittedName>
</protein>
<proteinExistence type="predicted"/>
<sequence>MKALVSAVFPRNESLPGIRDTNSDSDVDEMDPEDISNTSDGGGKVQDEFFSEEEKVDELESGILTMEHRLRIHRRNTITWSRPYSLLVPGMMNG</sequence>
<gene>
    <name evidence="1" type="ORF">O1611_g4682</name>
</gene>
<evidence type="ECO:0000313" key="1">
    <source>
        <dbReference type="EMBL" id="KAJ8128948.1"/>
    </source>
</evidence>
<dbReference type="Proteomes" id="UP001153332">
    <property type="component" value="Unassembled WGS sequence"/>
</dbReference>
<name>A0ACC2JP19_9PEZI</name>
<reference evidence="1" key="1">
    <citation type="submission" date="2022-12" db="EMBL/GenBank/DDBJ databases">
        <title>Genome Sequence of Lasiodiplodia mahajangana.</title>
        <authorList>
            <person name="Buettner E."/>
        </authorList>
    </citation>
    <scope>NUCLEOTIDE SEQUENCE</scope>
    <source>
        <strain evidence="1">VT137</strain>
    </source>
</reference>
<organism evidence="1 2">
    <name type="scientific">Lasiodiplodia mahajangana</name>
    <dbReference type="NCBI Taxonomy" id="1108764"/>
    <lineage>
        <taxon>Eukaryota</taxon>
        <taxon>Fungi</taxon>
        <taxon>Dikarya</taxon>
        <taxon>Ascomycota</taxon>
        <taxon>Pezizomycotina</taxon>
        <taxon>Dothideomycetes</taxon>
        <taxon>Dothideomycetes incertae sedis</taxon>
        <taxon>Botryosphaeriales</taxon>
        <taxon>Botryosphaeriaceae</taxon>
        <taxon>Lasiodiplodia</taxon>
    </lineage>
</organism>
<dbReference type="EMBL" id="JAPUUL010000908">
    <property type="protein sequence ID" value="KAJ8128948.1"/>
    <property type="molecule type" value="Genomic_DNA"/>
</dbReference>
<keyword evidence="2" id="KW-1185">Reference proteome</keyword>